<gene>
    <name evidence="2" type="ORF">CNAG_05309</name>
</gene>
<feature type="compositionally biased region" description="Pro residues" evidence="1">
    <location>
        <begin position="242"/>
        <end position="253"/>
    </location>
</feature>
<feature type="compositionally biased region" description="Low complexity" evidence="1">
    <location>
        <begin position="94"/>
        <end position="104"/>
    </location>
</feature>
<evidence type="ECO:0000256" key="1">
    <source>
        <dbReference type="SAM" id="MobiDB-lite"/>
    </source>
</evidence>
<dbReference type="AlphaFoldDB" id="J9VMB2"/>
<dbReference type="InterPro" id="IPR021109">
    <property type="entry name" value="Peptidase_aspartic_dom_sf"/>
</dbReference>
<name>J9VMB2_CRYN9</name>
<feature type="region of interest" description="Disordered" evidence="1">
    <location>
        <begin position="227"/>
        <end position="312"/>
    </location>
</feature>
<dbReference type="Gene3D" id="2.40.70.10">
    <property type="entry name" value="Acid Proteases"/>
    <property type="match status" value="1"/>
</dbReference>
<dbReference type="VEuPathDB" id="FungiDB:CNAG_05309"/>
<feature type="compositionally biased region" description="Polar residues" evidence="1">
    <location>
        <begin position="187"/>
        <end position="205"/>
    </location>
</feature>
<protein>
    <submittedName>
        <fullName evidence="2">Uncharacterized protein</fullName>
    </submittedName>
</protein>
<dbReference type="RefSeq" id="XP_012048843.1">
    <property type="nucleotide sequence ID" value="XM_012193453.1"/>
</dbReference>
<dbReference type="KEGG" id="cng:CNAG_05309"/>
<dbReference type="OrthoDB" id="6600758at2759"/>
<dbReference type="EMBL" id="CP003823">
    <property type="protein sequence ID" value="AFR94571.1"/>
    <property type="molecule type" value="Genomic_DNA"/>
</dbReference>
<evidence type="ECO:0000313" key="3">
    <source>
        <dbReference type="Proteomes" id="UP000010091"/>
    </source>
</evidence>
<dbReference type="CDD" id="cd00303">
    <property type="entry name" value="retropepsin_like"/>
    <property type="match status" value="1"/>
</dbReference>
<keyword evidence="3" id="KW-1185">Reference proteome</keyword>
<accession>J9VMB2</accession>
<feature type="compositionally biased region" description="Low complexity" evidence="1">
    <location>
        <begin position="143"/>
        <end position="167"/>
    </location>
</feature>
<evidence type="ECO:0000313" key="2">
    <source>
        <dbReference type="EMBL" id="AFR94571.1"/>
    </source>
</evidence>
<proteinExistence type="predicted"/>
<dbReference type="HOGENOM" id="CLU_045028_1_0_1"/>
<feature type="compositionally biased region" description="Polar residues" evidence="1">
    <location>
        <begin position="259"/>
        <end position="276"/>
    </location>
</feature>
<feature type="compositionally biased region" description="Polar residues" evidence="1">
    <location>
        <begin position="113"/>
        <end position="136"/>
    </location>
</feature>
<feature type="compositionally biased region" description="Polar residues" evidence="1">
    <location>
        <begin position="71"/>
        <end position="80"/>
    </location>
</feature>
<organism evidence="2 3">
    <name type="scientific">Cryptococcus neoformans (strain H99 / ATCC 208821 / CBS 10515 / FGSC 9487)</name>
    <name type="common">Cryptococcus neoformans var. grubii serotype A</name>
    <dbReference type="NCBI Taxonomy" id="235443"/>
    <lineage>
        <taxon>Eukaryota</taxon>
        <taxon>Fungi</taxon>
        <taxon>Dikarya</taxon>
        <taxon>Basidiomycota</taxon>
        <taxon>Agaricomycotina</taxon>
        <taxon>Tremellomycetes</taxon>
        <taxon>Tremellales</taxon>
        <taxon>Cryptococcaceae</taxon>
        <taxon>Cryptococcus</taxon>
        <taxon>Cryptococcus neoformans species complex</taxon>
    </lineage>
</organism>
<sequence length="463" mass="49697">MFIYNVHTPSKTFALIHKDDESHQKLVNRIYTKAGVKEEDKSKTGLVYEYKGSRWSLDDDEDLHILLSRYPPSSTPSVTLHLTHPSGGDTSGHSYTQSQSQSQTRGKALGKAPSQTRATKSAGLNGTDQTLSQNESNDGDVLPPAYATSPAPKSTTTTATATTPTPKTKTKAKSKSQAEKARAKSVLDSNTRANAQNASAGTGSDTGFVRHGLEDETLSEGTAFLAPAPKKKSEGEYHLASPVPPYTSDPPANPADRPSASSAPGQNYPASGQSYPASAYVAGGAADRPKSRARSVYSTVSRKSKYGDPDAEPLGDVKRREWHEFHGNNGVRTVIGKVGDVPNVRMLLKSGHRQIYLSRQFAIKHGFLPKKFGAANGGFAYAGILPLPGPITLTIGSRTSAHKAYVTEENKFDVILGRAWIEKMGVKIDPLDQTVLTYMDTGEPIACDVVVLKDEKGDIITIT</sequence>
<feature type="region of interest" description="Disordered" evidence="1">
    <location>
        <begin position="71"/>
        <end position="209"/>
    </location>
</feature>
<dbReference type="Proteomes" id="UP000010091">
    <property type="component" value="Chromosome 4"/>
</dbReference>
<reference evidence="2 3" key="1">
    <citation type="journal article" date="2014" name="PLoS Genet.">
        <title>Analysis of the genome and transcriptome of Cryptococcus neoformans var. grubii reveals complex RNA expression and microevolution leading to virulence attenuation.</title>
        <authorList>
            <person name="Janbon G."/>
            <person name="Ormerod K.L."/>
            <person name="Paulet D."/>
            <person name="Byrnes E.J.III."/>
            <person name="Yadav V."/>
            <person name="Chatterjee G."/>
            <person name="Mullapudi N."/>
            <person name="Hon C.C."/>
            <person name="Billmyre R.B."/>
            <person name="Brunel F."/>
            <person name="Bahn Y.S."/>
            <person name="Chen W."/>
            <person name="Chen Y."/>
            <person name="Chow E.W."/>
            <person name="Coppee J.Y."/>
            <person name="Floyd-Averette A."/>
            <person name="Gaillardin C."/>
            <person name="Gerik K.J."/>
            <person name="Goldberg J."/>
            <person name="Gonzalez-Hilarion S."/>
            <person name="Gujja S."/>
            <person name="Hamlin J.L."/>
            <person name="Hsueh Y.P."/>
            <person name="Ianiri G."/>
            <person name="Jones S."/>
            <person name="Kodira C.D."/>
            <person name="Kozubowski L."/>
            <person name="Lam W."/>
            <person name="Marra M."/>
            <person name="Mesner L.D."/>
            <person name="Mieczkowski P.A."/>
            <person name="Moyrand F."/>
            <person name="Nielsen K."/>
            <person name="Proux C."/>
            <person name="Rossignol T."/>
            <person name="Schein J.E."/>
            <person name="Sun S."/>
            <person name="Wollschlaeger C."/>
            <person name="Wood I.A."/>
            <person name="Zeng Q."/>
            <person name="Neuveglise C."/>
            <person name="Newlon C.S."/>
            <person name="Perfect J.R."/>
            <person name="Lodge J.K."/>
            <person name="Idnurm A."/>
            <person name="Stajich J.E."/>
            <person name="Kronstad J.W."/>
            <person name="Sanyal K."/>
            <person name="Heitman J."/>
            <person name="Fraser J.A."/>
            <person name="Cuomo C.A."/>
            <person name="Dietrich F.S."/>
        </authorList>
    </citation>
    <scope>NUCLEOTIDE SEQUENCE [LARGE SCALE GENOMIC DNA]</scope>
    <source>
        <strain evidence="3">H99 / ATCC 208821 / CBS 10515 / FGSC 9487</strain>
    </source>
</reference>
<dbReference type="GeneID" id="23888635"/>